<dbReference type="Gene3D" id="3.40.50.800">
    <property type="entry name" value="Anticodon-binding domain"/>
    <property type="match status" value="1"/>
</dbReference>
<evidence type="ECO:0000256" key="4">
    <source>
        <dbReference type="ARBA" id="ARBA00022598"/>
    </source>
</evidence>
<keyword evidence="7" id="KW-0648">Protein biosynthesis</keyword>
<keyword evidence="18" id="KW-1185">Reference proteome</keyword>
<evidence type="ECO:0000256" key="7">
    <source>
        <dbReference type="ARBA" id="ARBA00022917"/>
    </source>
</evidence>
<dbReference type="InterPro" id="IPR045864">
    <property type="entry name" value="aa-tRNA-synth_II/BPL/LPL"/>
</dbReference>
<dbReference type="SUPFAM" id="SSF52954">
    <property type="entry name" value="Class II aaRS ABD-related"/>
    <property type="match status" value="1"/>
</dbReference>
<dbReference type="FunFam" id="3.30.930.10:FF:000042">
    <property type="entry name" value="probable proline--tRNA ligase, mitochondrial"/>
    <property type="match status" value="1"/>
</dbReference>
<dbReference type="GO" id="GO:0005524">
    <property type="term" value="F:ATP binding"/>
    <property type="evidence" value="ECO:0007669"/>
    <property type="project" value="UniProtKB-KW"/>
</dbReference>
<dbReference type="PRINTS" id="PR01046">
    <property type="entry name" value="TRNASYNTHPRO"/>
</dbReference>
<keyword evidence="6" id="KW-0067">ATP-binding</keyword>
<dbReference type="EC" id="6.1.1.15" evidence="3"/>
<evidence type="ECO:0000256" key="6">
    <source>
        <dbReference type="ARBA" id="ARBA00022840"/>
    </source>
</evidence>
<evidence type="ECO:0000256" key="9">
    <source>
        <dbReference type="ARBA" id="ARBA00023128"/>
    </source>
</evidence>
<comment type="similarity">
    <text evidence="2">Belongs to the class-II aminoacyl-tRNA synthetase family.</text>
</comment>
<dbReference type="GO" id="GO:0005759">
    <property type="term" value="C:mitochondrial matrix"/>
    <property type="evidence" value="ECO:0007669"/>
    <property type="project" value="UniProtKB-SubCell"/>
</dbReference>
<keyword evidence="10" id="KW-0030">Aminoacyl-tRNA synthetase</keyword>
<dbReference type="InterPro" id="IPR011990">
    <property type="entry name" value="TPR-like_helical_dom_sf"/>
</dbReference>
<gene>
    <name evidence="17" type="ORF">llap_21026</name>
</gene>
<proteinExistence type="inferred from homology"/>
<dbReference type="InterPro" id="IPR002314">
    <property type="entry name" value="aa-tRNA-synt_IIb"/>
</dbReference>
<evidence type="ECO:0000256" key="10">
    <source>
        <dbReference type="ARBA" id="ARBA00023146"/>
    </source>
</evidence>
<dbReference type="PANTHER" id="PTHR42753">
    <property type="entry name" value="MITOCHONDRIAL RIBOSOME PROTEIN L39/PROLYL-TRNA LIGASE FAMILY MEMBER"/>
    <property type="match status" value="1"/>
</dbReference>
<protein>
    <recommendedName>
        <fullName evidence="14">Probable proline--tRNA ligase, mitochondrial</fullName>
        <ecNumber evidence="3">6.1.1.15</ecNumber>
    </recommendedName>
    <alternativeName>
        <fullName evidence="11">Prolyl-tRNA synthetase</fullName>
    </alternativeName>
</protein>
<comment type="catalytic activity">
    <reaction evidence="12">
        <text>tRNA(Pro) + L-proline + ATP = L-prolyl-tRNA(Pro) + AMP + diphosphate</text>
        <dbReference type="Rhea" id="RHEA:14305"/>
        <dbReference type="Rhea" id="RHEA-COMP:9700"/>
        <dbReference type="Rhea" id="RHEA-COMP:9702"/>
        <dbReference type="ChEBI" id="CHEBI:30616"/>
        <dbReference type="ChEBI" id="CHEBI:33019"/>
        <dbReference type="ChEBI" id="CHEBI:60039"/>
        <dbReference type="ChEBI" id="CHEBI:78442"/>
        <dbReference type="ChEBI" id="CHEBI:78532"/>
        <dbReference type="ChEBI" id="CHEBI:456215"/>
        <dbReference type="EC" id="6.1.1.15"/>
    </reaction>
</comment>
<dbReference type="InterPro" id="IPR002316">
    <property type="entry name" value="Pro-tRNA-ligase_IIa"/>
</dbReference>
<evidence type="ECO:0000259" key="16">
    <source>
        <dbReference type="PROSITE" id="PS50862"/>
    </source>
</evidence>
<keyword evidence="5" id="KW-0547">Nucleotide-binding</keyword>
<dbReference type="AlphaFoldDB" id="A0A2I0T4F4"/>
<feature type="domain" description="Aminoacyl-transfer RNA synthetases class-II family profile" evidence="16">
    <location>
        <begin position="132"/>
        <end position="397"/>
    </location>
</feature>
<evidence type="ECO:0000256" key="13">
    <source>
        <dbReference type="ARBA" id="ARBA00058798"/>
    </source>
</evidence>
<evidence type="ECO:0000256" key="14">
    <source>
        <dbReference type="ARBA" id="ARBA00071545"/>
    </source>
</evidence>
<evidence type="ECO:0000313" key="18">
    <source>
        <dbReference type="Proteomes" id="UP000233556"/>
    </source>
</evidence>
<dbReference type="SUPFAM" id="SSF48452">
    <property type="entry name" value="TPR-like"/>
    <property type="match status" value="1"/>
</dbReference>
<dbReference type="GO" id="GO:0006433">
    <property type="term" value="P:prolyl-tRNA aminoacylation"/>
    <property type="evidence" value="ECO:0007669"/>
    <property type="project" value="InterPro"/>
</dbReference>
<reference evidence="18" key="1">
    <citation type="submission" date="2017-11" db="EMBL/GenBank/DDBJ databases">
        <authorList>
            <person name="Lima N.C."/>
            <person name="Parody-Merino A.M."/>
            <person name="Battley P.F."/>
            <person name="Fidler A.E."/>
            <person name="Prosdocimi F."/>
        </authorList>
    </citation>
    <scope>NUCLEOTIDE SEQUENCE [LARGE SCALE GENOMIC DNA]</scope>
</reference>
<dbReference type="Proteomes" id="UP000233556">
    <property type="component" value="Unassembled WGS sequence"/>
</dbReference>
<dbReference type="InterPro" id="IPR050062">
    <property type="entry name" value="Pro-tRNA_synthetase"/>
</dbReference>
<evidence type="ECO:0000256" key="1">
    <source>
        <dbReference type="ARBA" id="ARBA00004305"/>
    </source>
</evidence>
<comment type="function">
    <text evidence="13">Mitochondrial aminoacyl-tRNA synthetase that catalyzes the specific attachment of the proline amino acid (aa) to the homologous transfer RNA (tRNA), further participating in protein synthesis. The reaction occurs in a two steps: proline is first activated by ATP to form Pro-AMP and then transferred to the acceptor end of tRNA(Pro).</text>
</comment>
<keyword evidence="8" id="KW-0809">Transit peptide</keyword>
<evidence type="ECO:0000256" key="8">
    <source>
        <dbReference type="ARBA" id="ARBA00022946"/>
    </source>
</evidence>
<reference evidence="18" key="2">
    <citation type="submission" date="2017-12" db="EMBL/GenBank/DDBJ databases">
        <title>Genome sequence of the Bar-tailed Godwit (Limosa lapponica baueri).</title>
        <authorList>
            <person name="Lima N.C.B."/>
            <person name="Parody-Merino A.M."/>
            <person name="Battley P.F."/>
            <person name="Fidler A.E."/>
            <person name="Prosdocimi F."/>
        </authorList>
    </citation>
    <scope>NUCLEOTIDE SEQUENCE [LARGE SCALE GENOMIC DNA]</scope>
</reference>
<evidence type="ECO:0000256" key="3">
    <source>
        <dbReference type="ARBA" id="ARBA00012831"/>
    </source>
</evidence>
<evidence type="ECO:0000256" key="11">
    <source>
        <dbReference type="ARBA" id="ARBA00029731"/>
    </source>
</evidence>
<keyword evidence="9" id="KW-0496">Mitochondrion</keyword>
<dbReference type="InterPro" id="IPR004154">
    <property type="entry name" value="Anticodon-bd"/>
</dbReference>
<evidence type="ECO:0000256" key="5">
    <source>
        <dbReference type="ARBA" id="ARBA00022741"/>
    </source>
</evidence>
<evidence type="ECO:0000256" key="12">
    <source>
        <dbReference type="ARBA" id="ARBA00047671"/>
    </source>
</evidence>
<dbReference type="Gene3D" id="3.30.930.10">
    <property type="entry name" value="Bira Bifunctional Protein, Domain 2"/>
    <property type="match status" value="1"/>
</dbReference>
<comment type="subcellular location">
    <subcellularLocation>
        <location evidence="1">Mitochondrion matrix</location>
    </subcellularLocation>
</comment>
<dbReference type="CDD" id="cd00779">
    <property type="entry name" value="ProRS_core_prok"/>
    <property type="match status" value="1"/>
</dbReference>
<dbReference type="Gene3D" id="1.25.40.10">
    <property type="entry name" value="Tetratricopeptide repeat domain"/>
    <property type="match status" value="1"/>
</dbReference>
<dbReference type="EMBL" id="KZ519645">
    <property type="protein sequence ID" value="PKU28670.1"/>
    <property type="molecule type" value="Genomic_DNA"/>
</dbReference>
<dbReference type="Pfam" id="PF03129">
    <property type="entry name" value="HGTP_anticodon"/>
    <property type="match status" value="1"/>
</dbReference>
<evidence type="ECO:0000256" key="15">
    <source>
        <dbReference type="SAM" id="MobiDB-lite"/>
    </source>
</evidence>
<dbReference type="FunFam" id="3.40.50.800:FF:000020">
    <property type="entry name" value="Probable proline--tRNA ligase, mitochondrial"/>
    <property type="match status" value="1"/>
</dbReference>
<organism evidence="17 18">
    <name type="scientific">Limosa lapponica baueri</name>
    <dbReference type="NCBI Taxonomy" id="1758121"/>
    <lineage>
        <taxon>Eukaryota</taxon>
        <taxon>Metazoa</taxon>
        <taxon>Chordata</taxon>
        <taxon>Craniata</taxon>
        <taxon>Vertebrata</taxon>
        <taxon>Euteleostomi</taxon>
        <taxon>Archelosauria</taxon>
        <taxon>Archosauria</taxon>
        <taxon>Dinosauria</taxon>
        <taxon>Saurischia</taxon>
        <taxon>Theropoda</taxon>
        <taxon>Coelurosauria</taxon>
        <taxon>Aves</taxon>
        <taxon>Neognathae</taxon>
        <taxon>Neoaves</taxon>
        <taxon>Charadriiformes</taxon>
        <taxon>Scolopacidae</taxon>
        <taxon>Limosa</taxon>
    </lineage>
</organism>
<feature type="region of interest" description="Disordered" evidence="15">
    <location>
        <begin position="1"/>
        <end position="43"/>
    </location>
</feature>
<dbReference type="InterPro" id="IPR006195">
    <property type="entry name" value="aa-tRNA-synth_II"/>
</dbReference>
<dbReference type="PROSITE" id="PS50862">
    <property type="entry name" value="AA_TRNA_LIGASE_II"/>
    <property type="match status" value="1"/>
</dbReference>
<dbReference type="OrthoDB" id="10267474at2759"/>
<evidence type="ECO:0000313" key="17">
    <source>
        <dbReference type="EMBL" id="PKU28670.1"/>
    </source>
</evidence>
<dbReference type="GO" id="GO:0004827">
    <property type="term" value="F:proline-tRNA ligase activity"/>
    <property type="evidence" value="ECO:0007669"/>
    <property type="project" value="UniProtKB-EC"/>
</dbReference>
<feature type="compositionally biased region" description="Basic residues" evidence="15">
    <location>
        <begin position="1"/>
        <end position="10"/>
    </location>
</feature>
<sequence>MSPAAGRRRVGGLPPQPPGPPGRWRSAPGIPTSPRPRPPRRVLRGWRRLPALGARRRSCGPRHGGPGRARRLLLSQLFQPLNLQVGGSEAGWEGRAGEPLCRSQKLMLQGGLIHPASPGCYYYLPPAVRAMEKLVKVMDEEMQAVGGQKLNMPSLSSAELWRASGRWERMGPELFRLADRHGKGYCLGPTHEEAVTELVAAHTNLSYKQLPLRLYQVTRKFRDEPKPRFGLLRSREFYMKDMYTFDASEEAARQTYDLVCGAYCSLFDRLGLPFVKVRADTGSIGGTMSHEFQLPADIGEDRLVLCPEGHFAANVETLNREQTSCPTCGEKLTQTKGIEVGHTFYLGTKYSSVSNAVFLSPENKPQLAEMGCYGLGVTRILAASIEVLSTEDRIRWPSLIAPYQLCFIPPKRGSKEEEEGAALLERAYDDLAEALPHLARDSVLDDRTQLTIGKRLKDANKLGYPYVVIAGKRVCEDPPVFEVWNQNAGEVLFLTKEGVIELMSKVLNSVACFIGNYRSALNDAIQAKKLKPTHLKAIIRGALCHMELKNFSEAIAWCEEGLRIDSKEKKLVEMRAKADKFKRAEERDARKAKVMEKKEQCQKEILLAAIKERNIKLVLEPSNEEEEISDGLAELSIDGFHSDNATGAKVHLDADGNLHWPVLFLYPEHEQTDFIAAFHENSR</sequence>
<dbReference type="SUPFAM" id="SSF55681">
    <property type="entry name" value="Class II aaRS and biotin synthetases"/>
    <property type="match status" value="1"/>
</dbReference>
<dbReference type="PANTHER" id="PTHR42753:SF10">
    <property type="entry name" value="PROLINE--TRNA LIGASE, MITOCHONDRIAL-RELATED"/>
    <property type="match status" value="1"/>
</dbReference>
<name>A0A2I0T4F4_LIMLA</name>
<evidence type="ECO:0000256" key="2">
    <source>
        <dbReference type="ARBA" id="ARBA00008226"/>
    </source>
</evidence>
<dbReference type="InterPro" id="IPR036621">
    <property type="entry name" value="Anticodon-bd_dom_sf"/>
</dbReference>
<dbReference type="Pfam" id="PF00587">
    <property type="entry name" value="tRNA-synt_2b"/>
    <property type="match status" value="1"/>
</dbReference>
<dbReference type="InterPro" id="IPR033730">
    <property type="entry name" value="ProRS_core_prok"/>
</dbReference>
<keyword evidence="4" id="KW-0436">Ligase</keyword>
<accession>A0A2I0T4F4</accession>